<evidence type="ECO:0000313" key="6">
    <source>
        <dbReference type="EMBL" id="NHO67423.1"/>
    </source>
</evidence>
<protein>
    <submittedName>
        <fullName evidence="6">Aldehyde dehydrogenase</fullName>
    </submittedName>
</protein>
<dbReference type="PROSITE" id="PS00687">
    <property type="entry name" value="ALDEHYDE_DEHYDR_GLU"/>
    <property type="match status" value="1"/>
</dbReference>
<dbReference type="InterPro" id="IPR015590">
    <property type="entry name" value="Aldehyde_DH_dom"/>
</dbReference>
<keyword evidence="7" id="KW-1185">Reference proteome</keyword>
<dbReference type="Gene3D" id="3.40.309.10">
    <property type="entry name" value="Aldehyde Dehydrogenase, Chain A, domain 2"/>
    <property type="match status" value="1"/>
</dbReference>
<dbReference type="Proteomes" id="UP000787472">
    <property type="component" value="Unassembled WGS sequence"/>
</dbReference>
<dbReference type="InterPro" id="IPR016162">
    <property type="entry name" value="Ald_DH_N"/>
</dbReference>
<dbReference type="InterPro" id="IPR016163">
    <property type="entry name" value="Ald_DH_C"/>
</dbReference>
<dbReference type="FunFam" id="3.40.605.10:FF:000007">
    <property type="entry name" value="NAD/NADP-dependent betaine aldehyde dehydrogenase"/>
    <property type="match status" value="1"/>
</dbReference>
<dbReference type="InterPro" id="IPR016161">
    <property type="entry name" value="Ald_DH/histidinol_DH"/>
</dbReference>
<evidence type="ECO:0000313" key="7">
    <source>
        <dbReference type="Proteomes" id="UP000787472"/>
    </source>
</evidence>
<evidence type="ECO:0000256" key="1">
    <source>
        <dbReference type="ARBA" id="ARBA00009986"/>
    </source>
</evidence>
<accession>A0A9E5MNB1</accession>
<dbReference type="Pfam" id="PF00171">
    <property type="entry name" value="Aldedh"/>
    <property type="match status" value="1"/>
</dbReference>
<dbReference type="FunFam" id="3.40.605.10:FF:000026">
    <property type="entry name" value="Aldehyde dehydrogenase, putative"/>
    <property type="match status" value="1"/>
</dbReference>
<name>A0A9E5MNB1_9GAMM</name>
<feature type="domain" description="Aldehyde dehydrogenase" evidence="5">
    <location>
        <begin position="30"/>
        <end position="484"/>
    </location>
</feature>
<dbReference type="Gene3D" id="3.40.605.10">
    <property type="entry name" value="Aldehyde Dehydrogenase, Chain A, domain 1"/>
    <property type="match status" value="1"/>
</dbReference>
<gene>
    <name evidence="6" type="ORF">G8770_17905</name>
</gene>
<dbReference type="InterPro" id="IPR029510">
    <property type="entry name" value="Ald_DH_CS_GLU"/>
</dbReference>
<sequence>MAFQLPDTSKRPRYVAIAGEERIEQGSGITWDHIYPANGEVTAQLKLAGVAEVELAVNAARKALPAWRALTGEQRRNLLLKVADLIEQKSQELAQLDTLGNGYPAMLSPYTPVVMAQRFRYYAGWADKVRGETLDAWNGPAHNYVNYEPYGVVGAIVPWNGPIFAAAMVLAPALAAGNCVVIKAPELAPYSVMRLAELFAEAGFPPGVVNMVCGGPDVGEAIVASPGVDKVQFVGSGNTAKKVLQTASQTLKPCGLELGGKSAVIVFDDANLQDAAKRGLSGAVSVSGQGCVNGTRLLVQRTVYDQFLAMIQAMAAHIQLGDPADPSTVMGPIISAQSLQRIENIIAKGQEQGARLLCGGERADGEFGEGYYMPLTIFADVDHHSDLAQHEVFGPVLTITPFDTEEEAIELANSTDYGLGAYIHTQNLRRAHHVAGQMQAGMVQVNASGEGMQPFAPFGGYKQSGFGRLGGEQGLLEFLQVKNVWMNLTPVE</sequence>
<dbReference type="RefSeq" id="WP_167190065.1">
    <property type="nucleotide sequence ID" value="NZ_JAAONZ010000016.1"/>
</dbReference>
<reference evidence="6" key="1">
    <citation type="submission" date="2020-03" db="EMBL/GenBank/DDBJ databases">
        <authorList>
            <person name="Guo F."/>
        </authorList>
    </citation>
    <scope>NUCLEOTIDE SEQUENCE</scope>
    <source>
        <strain evidence="6">JCM 30134</strain>
    </source>
</reference>
<evidence type="ECO:0000256" key="3">
    <source>
        <dbReference type="PROSITE-ProRule" id="PRU10007"/>
    </source>
</evidence>
<dbReference type="EMBL" id="JAAONZ010000016">
    <property type="protein sequence ID" value="NHO67423.1"/>
    <property type="molecule type" value="Genomic_DNA"/>
</dbReference>
<feature type="active site" evidence="3">
    <location>
        <position position="257"/>
    </location>
</feature>
<comment type="similarity">
    <text evidence="1 4">Belongs to the aldehyde dehydrogenase family.</text>
</comment>
<keyword evidence="2 4" id="KW-0560">Oxidoreductase</keyword>
<dbReference type="PANTHER" id="PTHR11699">
    <property type="entry name" value="ALDEHYDE DEHYDROGENASE-RELATED"/>
    <property type="match status" value="1"/>
</dbReference>
<dbReference type="AlphaFoldDB" id="A0A9E5MNB1"/>
<evidence type="ECO:0000256" key="2">
    <source>
        <dbReference type="ARBA" id="ARBA00023002"/>
    </source>
</evidence>
<dbReference type="SUPFAM" id="SSF53720">
    <property type="entry name" value="ALDH-like"/>
    <property type="match status" value="1"/>
</dbReference>
<dbReference type="GO" id="GO:0016620">
    <property type="term" value="F:oxidoreductase activity, acting on the aldehyde or oxo group of donors, NAD or NADP as acceptor"/>
    <property type="evidence" value="ECO:0007669"/>
    <property type="project" value="InterPro"/>
</dbReference>
<evidence type="ECO:0000259" key="5">
    <source>
        <dbReference type="Pfam" id="PF00171"/>
    </source>
</evidence>
<evidence type="ECO:0000256" key="4">
    <source>
        <dbReference type="RuleBase" id="RU003345"/>
    </source>
</evidence>
<proteinExistence type="inferred from homology"/>
<comment type="caution">
    <text evidence="6">The sequence shown here is derived from an EMBL/GenBank/DDBJ whole genome shotgun (WGS) entry which is preliminary data.</text>
</comment>
<dbReference type="FunFam" id="3.40.309.10:FF:000012">
    <property type="entry name" value="Betaine aldehyde dehydrogenase"/>
    <property type="match status" value="1"/>
</dbReference>
<organism evidence="6 7">
    <name type="scientific">Pseudomaricurvus hydrocarbonicus</name>
    <dbReference type="NCBI Taxonomy" id="1470433"/>
    <lineage>
        <taxon>Bacteria</taxon>
        <taxon>Pseudomonadati</taxon>
        <taxon>Pseudomonadota</taxon>
        <taxon>Gammaproteobacteria</taxon>
        <taxon>Cellvibrionales</taxon>
        <taxon>Cellvibrionaceae</taxon>
        <taxon>Pseudomaricurvus</taxon>
    </lineage>
</organism>